<dbReference type="InterPro" id="IPR005467">
    <property type="entry name" value="His_kinase_dom"/>
</dbReference>
<dbReference type="Pfam" id="PF02518">
    <property type="entry name" value="HATPase_c"/>
    <property type="match status" value="1"/>
</dbReference>
<dbReference type="InterPro" id="IPR011990">
    <property type="entry name" value="TPR-like_helical_dom_sf"/>
</dbReference>
<dbReference type="PROSITE" id="PS50109">
    <property type="entry name" value="HIS_KIN"/>
    <property type="match status" value="1"/>
</dbReference>
<keyword evidence="10" id="KW-1185">Reference proteome</keyword>
<dbReference type="GO" id="GO:0009927">
    <property type="term" value="F:histidine phosphotransfer kinase activity"/>
    <property type="evidence" value="ECO:0007669"/>
    <property type="project" value="TreeGrafter"/>
</dbReference>
<evidence type="ECO:0000256" key="3">
    <source>
        <dbReference type="ARBA" id="ARBA00022679"/>
    </source>
</evidence>
<accession>A0A7D4PXF3</accession>
<sequence length="662" mass="74167">MTVKSIPLAALAFCLLYCSPLKAQFKKADSLKQVIGQMPNDTVKVNAMKQLIIEYIDKRNDEAIALAAKQLALAKKLHYDKGQAIAWRLMGVAYEASGDMQNGIESALKSLKIFEKMGDEAGVAGSYNNIGVVYLDENQTAQALDYFKKALDIYGKMKHHEENVWRGNMNIGRIYEKQKQDTLALKFYMQSLAVSETLKQNQLTFKSNSLYHVSGIYFYRKQYADTRKWLTQAINIVSNADEAEFPHLSEMYLLLSKLNIAQKQYNAALTAAQKGLSIGKKYNYKALLPDNYLQMAKVYAAIGNYSSAYNYQTLYTQLKDSIVNADNVKAVEKLQYNYKLQKKEDVNVALLKDKKLNQVQILLQKTTIQRQYAMGCLIGVALLSAVILMVFYYRNLQIKKKDNELLIASRQEVLQQNLEITEQHEEIISQNEQLEQINATKDKLFSIISHDLRSPVLTLQDTLTLFNSELLTREEITSISAELLANVTGTSALLDNVLYWAKSQMEGISLNKVAFDIQALISSNLHSFSKQAANKHIKLVNQYDQAILVMADISTIDIVLRNLIANAIKFSRAGDSIIISAVVVDQLLHLSVTDTGIGMSDEVQQKLFKPDEYYTSFGTANEKGTGLGLNLCRYFATLNGGSIGVESTVGKGSTFTFTVPIA</sequence>
<keyword evidence="6" id="KW-0812">Transmembrane</keyword>
<dbReference type="Gene3D" id="1.25.40.10">
    <property type="entry name" value="Tetratricopeptide repeat domain"/>
    <property type="match status" value="2"/>
</dbReference>
<reference evidence="9 10" key="1">
    <citation type="submission" date="2020-05" db="EMBL/GenBank/DDBJ databases">
        <title>Mucilaginibacter mali sp. nov.</title>
        <authorList>
            <person name="Kim H.S."/>
            <person name="Lee K.C."/>
            <person name="Suh M.K."/>
            <person name="Kim J.-S."/>
            <person name="Han K.-I."/>
            <person name="Eom M.K."/>
            <person name="Shin Y.K."/>
            <person name="Lee J.-S."/>
        </authorList>
    </citation>
    <scope>NUCLEOTIDE SEQUENCE [LARGE SCALE GENOMIC DNA]</scope>
    <source>
        <strain evidence="9 10">G2-14</strain>
    </source>
</reference>
<dbReference type="SUPFAM" id="SSF55874">
    <property type="entry name" value="ATPase domain of HSP90 chaperone/DNA topoisomerase II/histidine kinase"/>
    <property type="match status" value="1"/>
</dbReference>
<feature type="transmembrane region" description="Helical" evidence="6">
    <location>
        <begin position="372"/>
        <end position="393"/>
    </location>
</feature>
<dbReference type="PANTHER" id="PTHR43047">
    <property type="entry name" value="TWO-COMPONENT HISTIDINE PROTEIN KINASE"/>
    <property type="match status" value="1"/>
</dbReference>
<evidence type="ECO:0000313" key="9">
    <source>
        <dbReference type="EMBL" id="QKJ32423.1"/>
    </source>
</evidence>
<proteinExistence type="predicted"/>
<evidence type="ECO:0000256" key="5">
    <source>
        <dbReference type="PROSITE-ProRule" id="PRU00339"/>
    </source>
</evidence>
<feature type="repeat" description="TPR" evidence="5">
    <location>
        <begin position="124"/>
        <end position="157"/>
    </location>
</feature>
<dbReference type="SUPFAM" id="SSF47384">
    <property type="entry name" value="Homodimeric domain of signal transducing histidine kinase"/>
    <property type="match status" value="1"/>
</dbReference>
<dbReference type="EC" id="2.7.13.3" evidence="2"/>
<dbReference type="Gene3D" id="1.10.287.130">
    <property type="match status" value="1"/>
</dbReference>
<dbReference type="KEGG" id="mmab:HQ865_22545"/>
<evidence type="ECO:0000259" key="8">
    <source>
        <dbReference type="PROSITE" id="PS50109"/>
    </source>
</evidence>
<feature type="domain" description="Histidine kinase" evidence="8">
    <location>
        <begin position="447"/>
        <end position="662"/>
    </location>
</feature>
<dbReference type="GO" id="GO:0005886">
    <property type="term" value="C:plasma membrane"/>
    <property type="evidence" value="ECO:0007669"/>
    <property type="project" value="TreeGrafter"/>
</dbReference>
<evidence type="ECO:0000256" key="6">
    <source>
        <dbReference type="SAM" id="Phobius"/>
    </source>
</evidence>
<organism evidence="9 10">
    <name type="scientific">Mucilaginibacter mali</name>
    <dbReference type="NCBI Taxonomy" id="2740462"/>
    <lineage>
        <taxon>Bacteria</taxon>
        <taxon>Pseudomonadati</taxon>
        <taxon>Bacteroidota</taxon>
        <taxon>Sphingobacteriia</taxon>
        <taxon>Sphingobacteriales</taxon>
        <taxon>Sphingobacteriaceae</taxon>
        <taxon>Mucilaginibacter</taxon>
    </lineage>
</organism>
<dbReference type="Proteomes" id="UP000505355">
    <property type="component" value="Chromosome"/>
</dbReference>
<dbReference type="GO" id="GO:0000155">
    <property type="term" value="F:phosphorelay sensor kinase activity"/>
    <property type="evidence" value="ECO:0007669"/>
    <property type="project" value="InterPro"/>
</dbReference>
<dbReference type="InterPro" id="IPR004358">
    <property type="entry name" value="Sig_transdc_His_kin-like_C"/>
</dbReference>
<keyword evidence="4 9" id="KW-0418">Kinase</keyword>
<evidence type="ECO:0000256" key="2">
    <source>
        <dbReference type="ARBA" id="ARBA00012438"/>
    </source>
</evidence>
<dbReference type="SUPFAM" id="SSF48452">
    <property type="entry name" value="TPR-like"/>
    <property type="match status" value="2"/>
</dbReference>
<name>A0A7D4PXF3_9SPHI</name>
<comment type="catalytic activity">
    <reaction evidence="1">
        <text>ATP + protein L-histidine = ADP + protein N-phospho-L-histidine.</text>
        <dbReference type="EC" id="2.7.13.3"/>
    </reaction>
</comment>
<evidence type="ECO:0000256" key="1">
    <source>
        <dbReference type="ARBA" id="ARBA00000085"/>
    </source>
</evidence>
<feature type="chain" id="PRO_5028982323" description="histidine kinase" evidence="7">
    <location>
        <begin position="24"/>
        <end position="662"/>
    </location>
</feature>
<gene>
    <name evidence="9" type="ORF">HQ865_22545</name>
</gene>
<keyword evidence="6" id="KW-1133">Transmembrane helix</keyword>
<dbReference type="InterPro" id="IPR019734">
    <property type="entry name" value="TPR_rpt"/>
</dbReference>
<evidence type="ECO:0000313" key="10">
    <source>
        <dbReference type="Proteomes" id="UP000505355"/>
    </source>
</evidence>
<keyword evidence="6" id="KW-0472">Membrane</keyword>
<protein>
    <recommendedName>
        <fullName evidence="2">histidine kinase</fullName>
        <ecNumber evidence="2">2.7.13.3</ecNumber>
    </recommendedName>
</protein>
<dbReference type="EMBL" id="CP054139">
    <property type="protein sequence ID" value="QKJ32423.1"/>
    <property type="molecule type" value="Genomic_DNA"/>
</dbReference>
<dbReference type="SMART" id="SM00028">
    <property type="entry name" value="TPR"/>
    <property type="match status" value="5"/>
</dbReference>
<dbReference type="PROSITE" id="PS50005">
    <property type="entry name" value="TPR"/>
    <property type="match status" value="1"/>
</dbReference>
<keyword evidence="3" id="KW-0808">Transferase</keyword>
<dbReference type="PANTHER" id="PTHR43047:SF71">
    <property type="entry name" value="HISTIDINE KINASE CONTAINING CHEY-HOMOLOGOUS RECEIVER DOMAIN-RELATED"/>
    <property type="match status" value="1"/>
</dbReference>
<dbReference type="Pfam" id="PF13424">
    <property type="entry name" value="TPR_12"/>
    <property type="match status" value="1"/>
</dbReference>
<evidence type="ECO:0000256" key="7">
    <source>
        <dbReference type="SAM" id="SignalP"/>
    </source>
</evidence>
<dbReference type="PRINTS" id="PR00344">
    <property type="entry name" value="BCTRLSENSOR"/>
</dbReference>
<dbReference type="InterPro" id="IPR003594">
    <property type="entry name" value="HATPase_dom"/>
</dbReference>
<dbReference type="InterPro" id="IPR036097">
    <property type="entry name" value="HisK_dim/P_sf"/>
</dbReference>
<dbReference type="AlphaFoldDB" id="A0A7D4PXF3"/>
<dbReference type="SMART" id="SM00387">
    <property type="entry name" value="HATPase_c"/>
    <property type="match status" value="1"/>
</dbReference>
<dbReference type="InterPro" id="IPR036890">
    <property type="entry name" value="HATPase_C_sf"/>
</dbReference>
<feature type="signal peptide" evidence="7">
    <location>
        <begin position="1"/>
        <end position="23"/>
    </location>
</feature>
<keyword evidence="5" id="KW-0802">TPR repeat</keyword>
<evidence type="ECO:0000256" key="4">
    <source>
        <dbReference type="ARBA" id="ARBA00022777"/>
    </source>
</evidence>
<keyword evidence="7" id="KW-0732">Signal</keyword>
<dbReference type="Pfam" id="PF13181">
    <property type="entry name" value="TPR_8"/>
    <property type="match status" value="1"/>
</dbReference>
<dbReference type="PROSITE" id="PS50293">
    <property type="entry name" value="TPR_REGION"/>
    <property type="match status" value="1"/>
</dbReference>
<dbReference type="RefSeq" id="WP_173417073.1">
    <property type="nucleotide sequence ID" value="NZ_CP054139.1"/>
</dbReference>
<dbReference type="Gene3D" id="3.30.565.10">
    <property type="entry name" value="Histidine kinase-like ATPase, C-terminal domain"/>
    <property type="match status" value="1"/>
</dbReference>